<accession>A0ABU6DCZ3</accession>
<sequence length="71" mass="7908">MAMDEYVMQCAGLVGKVACSKSDGVCAIRLSISADENRRKLFRRELQAVISPYNSRFRKGEELRGVISPIS</sequence>
<evidence type="ECO:0000313" key="1">
    <source>
        <dbReference type="EMBL" id="MEB4795613.1"/>
    </source>
</evidence>
<proteinExistence type="predicted"/>
<name>A0ABU6DCZ3_9BACL</name>
<evidence type="ECO:0008006" key="3">
    <source>
        <dbReference type="Google" id="ProtNLM"/>
    </source>
</evidence>
<organism evidence="1 2">
    <name type="scientific">Paenibacillus chondroitinus</name>
    <dbReference type="NCBI Taxonomy" id="59842"/>
    <lineage>
        <taxon>Bacteria</taxon>
        <taxon>Bacillati</taxon>
        <taxon>Bacillota</taxon>
        <taxon>Bacilli</taxon>
        <taxon>Bacillales</taxon>
        <taxon>Paenibacillaceae</taxon>
        <taxon>Paenibacillus</taxon>
    </lineage>
</organism>
<evidence type="ECO:0000313" key="2">
    <source>
        <dbReference type="Proteomes" id="UP001355653"/>
    </source>
</evidence>
<comment type="caution">
    <text evidence="1">The sequence shown here is derived from an EMBL/GenBank/DDBJ whole genome shotgun (WGS) entry which is preliminary data.</text>
</comment>
<reference evidence="1 2" key="1">
    <citation type="submission" date="2023-03" db="EMBL/GenBank/DDBJ databases">
        <title>Bacillus Genome Sequencing.</title>
        <authorList>
            <person name="Dunlap C."/>
        </authorList>
    </citation>
    <scope>NUCLEOTIDE SEQUENCE [LARGE SCALE GENOMIC DNA]</scope>
    <source>
        <strain evidence="1 2">NRS-1351</strain>
    </source>
</reference>
<gene>
    <name evidence="1" type="ORF">P5G65_17055</name>
</gene>
<keyword evidence="2" id="KW-1185">Reference proteome</keyword>
<protein>
    <recommendedName>
        <fullName evidence="3">S1 motif domain-containing protein</fullName>
    </recommendedName>
</protein>
<dbReference type="EMBL" id="JAROBY010000026">
    <property type="protein sequence ID" value="MEB4795613.1"/>
    <property type="molecule type" value="Genomic_DNA"/>
</dbReference>
<dbReference type="RefSeq" id="WP_268598004.1">
    <property type="nucleotide sequence ID" value="NZ_JAROBY010000026.1"/>
</dbReference>
<dbReference type="Proteomes" id="UP001355653">
    <property type="component" value="Unassembled WGS sequence"/>
</dbReference>